<comment type="caution">
    <text evidence="1">The sequence shown here is derived from an EMBL/GenBank/DDBJ whole genome shotgun (WGS) entry which is preliminary data.</text>
</comment>
<protein>
    <submittedName>
        <fullName evidence="1">Uncharacterized protein</fullName>
    </submittedName>
</protein>
<evidence type="ECO:0000313" key="2">
    <source>
        <dbReference type="Proteomes" id="UP000772434"/>
    </source>
</evidence>
<dbReference type="EMBL" id="JADNRY010000010">
    <property type="protein sequence ID" value="KAF9075357.1"/>
    <property type="molecule type" value="Genomic_DNA"/>
</dbReference>
<keyword evidence="2" id="KW-1185">Reference proteome</keyword>
<proteinExistence type="predicted"/>
<gene>
    <name evidence="1" type="ORF">BDP27DRAFT_1315931</name>
</gene>
<reference evidence="1" key="1">
    <citation type="submission" date="2020-11" db="EMBL/GenBank/DDBJ databases">
        <authorList>
            <consortium name="DOE Joint Genome Institute"/>
            <person name="Ahrendt S."/>
            <person name="Riley R."/>
            <person name="Andreopoulos W."/>
            <person name="Labutti K."/>
            <person name="Pangilinan J."/>
            <person name="Ruiz-Duenas F.J."/>
            <person name="Barrasa J.M."/>
            <person name="Sanchez-Garcia M."/>
            <person name="Camarero S."/>
            <person name="Miyauchi S."/>
            <person name="Serrano A."/>
            <person name="Linde D."/>
            <person name="Babiker R."/>
            <person name="Drula E."/>
            <person name="Ayuso-Fernandez I."/>
            <person name="Pacheco R."/>
            <person name="Padilla G."/>
            <person name="Ferreira P."/>
            <person name="Barriuso J."/>
            <person name="Kellner H."/>
            <person name="Castanera R."/>
            <person name="Alfaro M."/>
            <person name="Ramirez L."/>
            <person name="Pisabarro A.G."/>
            <person name="Kuo A."/>
            <person name="Tritt A."/>
            <person name="Lipzen A."/>
            <person name="He G."/>
            <person name="Yan M."/>
            <person name="Ng V."/>
            <person name="Cullen D."/>
            <person name="Martin F."/>
            <person name="Rosso M.-N."/>
            <person name="Henrissat B."/>
            <person name="Hibbett D."/>
            <person name="Martinez A.T."/>
            <person name="Grigoriev I.V."/>
        </authorList>
    </citation>
    <scope>NUCLEOTIDE SEQUENCE</scope>
    <source>
        <strain evidence="1">AH 40177</strain>
    </source>
</reference>
<accession>A0A9P5Q743</accession>
<sequence>MIIIDIFNPGVIDRIWNNMAGFDTSRPGNSHQTGSCSRVSFSGGMNSCSLLAVIDQRTII</sequence>
<evidence type="ECO:0000313" key="1">
    <source>
        <dbReference type="EMBL" id="KAF9075357.1"/>
    </source>
</evidence>
<organism evidence="1 2">
    <name type="scientific">Rhodocollybia butyracea</name>
    <dbReference type="NCBI Taxonomy" id="206335"/>
    <lineage>
        <taxon>Eukaryota</taxon>
        <taxon>Fungi</taxon>
        <taxon>Dikarya</taxon>
        <taxon>Basidiomycota</taxon>
        <taxon>Agaricomycotina</taxon>
        <taxon>Agaricomycetes</taxon>
        <taxon>Agaricomycetidae</taxon>
        <taxon>Agaricales</taxon>
        <taxon>Marasmiineae</taxon>
        <taxon>Omphalotaceae</taxon>
        <taxon>Rhodocollybia</taxon>
    </lineage>
</organism>
<dbReference type="AlphaFoldDB" id="A0A9P5Q743"/>
<dbReference type="Proteomes" id="UP000772434">
    <property type="component" value="Unassembled WGS sequence"/>
</dbReference>
<name>A0A9P5Q743_9AGAR</name>